<reference evidence="1 2" key="1">
    <citation type="submission" date="2020-08" db="EMBL/GenBank/DDBJ databases">
        <title>Sequencing the genomes of 1000 actinobacteria strains.</title>
        <authorList>
            <person name="Klenk H.-P."/>
        </authorList>
    </citation>
    <scope>NUCLEOTIDE SEQUENCE [LARGE SCALE GENOMIC DNA]</scope>
    <source>
        <strain evidence="1 2">DSM 20419</strain>
    </source>
</reference>
<name>A0A7W4UMF8_9MICO</name>
<comment type="caution">
    <text evidence="1">The sequence shown here is derived from an EMBL/GenBank/DDBJ whole genome shotgun (WGS) entry which is preliminary data.</text>
</comment>
<gene>
    <name evidence="1" type="ORF">FHX72_000826</name>
</gene>
<evidence type="ECO:0000313" key="1">
    <source>
        <dbReference type="EMBL" id="MBB2956714.1"/>
    </source>
</evidence>
<organism evidence="1 2">
    <name type="scientific">Pseudoclavibacter helvolus</name>
    <dbReference type="NCBI Taxonomy" id="255205"/>
    <lineage>
        <taxon>Bacteria</taxon>
        <taxon>Bacillati</taxon>
        <taxon>Actinomycetota</taxon>
        <taxon>Actinomycetes</taxon>
        <taxon>Micrococcales</taxon>
        <taxon>Microbacteriaceae</taxon>
        <taxon>Pseudoclavibacter</taxon>
    </lineage>
</organism>
<dbReference type="RefSeq" id="WP_183623129.1">
    <property type="nucleotide sequence ID" value="NZ_CZJS01000090.1"/>
</dbReference>
<dbReference type="EMBL" id="JACHWJ010000001">
    <property type="protein sequence ID" value="MBB2956714.1"/>
    <property type="molecule type" value="Genomic_DNA"/>
</dbReference>
<protein>
    <recommendedName>
        <fullName evidence="3">SMI1/KNR4 family protein</fullName>
    </recommendedName>
</protein>
<dbReference type="AlphaFoldDB" id="A0A7W4UMF8"/>
<evidence type="ECO:0008006" key="3">
    <source>
        <dbReference type="Google" id="ProtNLM"/>
    </source>
</evidence>
<sequence>MSHLSQLLTPKLPAGLAIPDPLERAWLWMEAQGWGFENRNGYFLTPYAGTAELGTVFSPTESLTGWFEPGEPGHDRLLPLGQSDGTGSFAALWLDPSDTIRFVVLGSEGERLYLADDAVDFLRLLAIGYLELNTYALPEEPAEEDEESVVALAPFRAWVEAEFGVEVPPRWAVPEPDPFDAWVAEVKNEEPEPARVALPFVDPDADASDVIAACSDLVGSPQIAAVVSPAAVDEQERF</sequence>
<evidence type="ECO:0000313" key="2">
    <source>
        <dbReference type="Proteomes" id="UP000545286"/>
    </source>
</evidence>
<dbReference type="Proteomes" id="UP000545286">
    <property type="component" value="Unassembled WGS sequence"/>
</dbReference>
<accession>A0A7W4UMF8</accession>
<keyword evidence="2" id="KW-1185">Reference proteome</keyword>
<proteinExistence type="predicted"/>